<reference evidence="1" key="2">
    <citation type="submission" date="2020-11" db="EMBL/GenBank/DDBJ databases">
        <authorList>
            <consortium name="DOE Joint Genome Institute"/>
            <person name="Kuo A."/>
            <person name="Miyauchi S."/>
            <person name="Kiss E."/>
            <person name="Drula E."/>
            <person name="Kohler A."/>
            <person name="Sanchez-Garcia M."/>
            <person name="Andreopoulos B."/>
            <person name="Barry K.W."/>
            <person name="Bonito G."/>
            <person name="Buee M."/>
            <person name="Carver A."/>
            <person name="Chen C."/>
            <person name="Cichocki N."/>
            <person name="Clum A."/>
            <person name="Culley D."/>
            <person name="Crous P.W."/>
            <person name="Fauchery L."/>
            <person name="Girlanda M."/>
            <person name="Hayes R."/>
            <person name="Keri Z."/>
            <person name="Labutti K."/>
            <person name="Lipzen A."/>
            <person name="Lombard V."/>
            <person name="Magnuson J."/>
            <person name="Maillard F."/>
            <person name="Morin E."/>
            <person name="Murat C."/>
            <person name="Nolan M."/>
            <person name="Ohm R."/>
            <person name="Pangilinan J."/>
            <person name="Pereira M."/>
            <person name="Perotto S."/>
            <person name="Peter M."/>
            <person name="Riley R."/>
            <person name="Sitrit Y."/>
            <person name="Stielow B."/>
            <person name="Szollosi G."/>
            <person name="Zifcakova L."/>
            <person name="Stursova M."/>
            <person name="Spatafora J.W."/>
            <person name="Tedersoo L."/>
            <person name="Vaario L.-M."/>
            <person name="Yamada A."/>
            <person name="Yan M."/>
            <person name="Wang P."/>
            <person name="Xu J."/>
            <person name="Bruns T."/>
            <person name="Baldrian P."/>
            <person name="Vilgalys R."/>
            <person name="Henrissat B."/>
            <person name="Grigoriev I.V."/>
            <person name="Hibbett D."/>
            <person name="Nagy L.G."/>
            <person name="Martin F.M."/>
        </authorList>
    </citation>
    <scope>NUCLEOTIDE SEQUENCE</scope>
    <source>
        <strain evidence="1">UH-Tt-Lm1</strain>
    </source>
</reference>
<accession>A0A9P6LCL2</accession>
<gene>
    <name evidence="1" type="ORF">BJ322DRAFT_1017012</name>
</gene>
<comment type="caution">
    <text evidence="1">The sequence shown here is derived from an EMBL/GenBank/DDBJ whole genome shotgun (WGS) entry which is preliminary data.</text>
</comment>
<dbReference type="AlphaFoldDB" id="A0A9P6LCL2"/>
<dbReference type="EMBL" id="WIUZ02000001">
    <property type="protein sequence ID" value="KAF9793530.1"/>
    <property type="molecule type" value="Genomic_DNA"/>
</dbReference>
<dbReference type="Proteomes" id="UP000736335">
    <property type="component" value="Unassembled WGS sequence"/>
</dbReference>
<evidence type="ECO:0000313" key="2">
    <source>
        <dbReference type="Proteomes" id="UP000736335"/>
    </source>
</evidence>
<evidence type="ECO:0000313" key="1">
    <source>
        <dbReference type="EMBL" id="KAF9793530.1"/>
    </source>
</evidence>
<name>A0A9P6LCL2_9AGAM</name>
<sequence>MRGGKIKGLLVLDLLNKKFLGGCGVEKERAFKDFVIYPNTLPGNLALIVGLLENLLTYVRIFKEVVEDVNGGLRLHVRGNRDDDAVPISETKVHFVVGGERVTVRWLRKGEQMTG</sequence>
<keyword evidence="2" id="KW-1185">Reference proteome</keyword>
<reference evidence="1" key="1">
    <citation type="journal article" date="2020" name="Nat. Commun.">
        <title>Large-scale genome sequencing of mycorrhizal fungi provides insights into the early evolution of symbiotic traits.</title>
        <authorList>
            <person name="Miyauchi S."/>
            <person name="Kiss E."/>
            <person name="Kuo A."/>
            <person name="Drula E."/>
            <person name="Kohler A."/>
            <person name="Sanchez-Garcia M."/>
            <person name="Morin E."/>
            <person name="Andreopoulos B."/>
            <person name="Barry K.W."/>
            <person name="Bonito G."/>
            <person name="Buee M."/>
            <person name="Carver A."/>
            <person name="Chen C."/>
            <person name="Cichocki N."/>
            <person name="Clum A."/>
            <person name="Culley D."/>
            <person name="Crous P.W."/>
            <person name="Fauchery L."/>
            <person name="Girlanda M."/>
            <person name="Hayes R.D."/>
            <person name="Keri Z."/>
            <person name="LaButti K."/>
            <person name="Lipzen A."/>
            <person name="Lombard V."/>
            <person name="Magnuson J."/>
            <person name="Maillard F."/>
            <person name="Murat C."/>
            <person name="Nolan M."/>
            <person name="Ohm R.A."/>
            <person name="Pangilinan J."/>
            <person name="Pereira M.F."/>
            <person name="Perotto S."/>
            <person name="Peter M."/>
            <person name="Pfister S."/>
            <person name="Riley R."/>
            <person name="Sitrit Y."/>
            <person name="Stielow J.B."/>
            <person name="Szollosi G."/>
            <person name="Zifcakova L."/>
            <person name="Stursova M."/>
            <person name="Spatafora J.W."/>
            <person name="Tedersoo L."/>
            <person name="Vaario L.M."/>
            <person name="Yamada A."/>
            <person name="Yan M."/>
            <person name="Wang P."/>
            <person name="Xu J."/>
            <person name="Bruns T."/>
            <person name="Baldrian P."/>
            <person name="Vilgalys R."/>
            <person name="Dunand C."/>
            <person name="Henrissat B."/>
            <person name="Grigoriev I.V."/>
            <person name="Hibbett D."/>
            <person name="Nagy L.G."/>
            <person name="Martin F.M."/>
        </authorList>
    </citation>
    <scope>NUCLEOTIDE SEQUENCE</scope>
    <source>
        <strain evidence="1">UH-Tt-Lm1</strain>
    </source>
</reference>
<organism evidence="1 2">
    <name type="scientific">Thelephora terrestris</name>
    <dbReference type="NCBI Taxonomy" id="56493"/>
    <lineage>
        <taxon>Eukaryota</taxon>
        <taxon>Fungi</taxon>
        <taxon>Dikarya</taxon>
        <taxon>Basidiomycota</taxon>
        <taxon>Agaricomycotina</taxon>
        <taxon>Agaricomycetes</taxon>
        <taxon>Thelephorales</taxon>
        <taxon>Thelephoraceae</taxon>
        <taxon>Thelephora</taxon>
    </lineage>
</organism>
<protein>
    <submittedName>
        <fullName evidence="1">Uncharacterized protein</fullName>
    </submittedName>
</protein>
<proteinExistence type="predicted"/>